<dbReference type="EMBL" id="OCZC01000043">
    <property type="protein sequence ID" value="SOO22524.1"/>
    <property type="molecule type" value="Genomic_DNA"/>
</dbReference>
<dbReference type="Proteomes" id="UP000234345">
    <property type="component" value="Unassembled WGS sequence"/>
</dbReference>
<organism evidence="1 2">
    <name type="scientific">Xanthomonas campestris pv. phaseoli</name>
    <dbReference type="NCBI Taxonomy" id="317013"/>
    <lineage>
        <taxon>Bacteria</taxon>
        <taxon>Pseudomonadati</taxon>
        <taxon>Pseudomonadota</taxon>
        <taxon>Gammaproteobacteria</taxon>
        <taxon>Lysobacterales</taxon>
        <taxon>Lysobacteraceae</taxon>
        <taxon>Xanthomonas</taxon>
    </lineage>
</organism>
<gene>
    <name evidence="1" type="ORF">XFF6991_150285</name>
</gene>
<sequence>MSQNDRTATALASIDCTAAAQRRAAVARALGPSRVEGRCDDYVAGVLDWMMETQGFAGGAPLHQHGSTCSH</sequence>
<accession>A0A7Z7IY78</accession>
<evidence type="ECO:0000313" key="1">
    <source>
        <dbReference type="EMBL" id="SOO22524.1"/>
    </source>
</evidence>
<comment type="caution">
    <text evidence="1">The sequence shown here is derived from an EMBL/GenBank/DDBJ whole genome shotgun (WGS) entry which is preliminary data.</text>
</comment>
<evidence type="ECO:0000313" key="2">
    <source>
        <dbReference type="Proteomes" id="UP000234345"/>
    </source>
</evidence>
<dbReference type="AlphaFoldDB" id="A0A7Z7IY78"/>
<name>A0A7Z7IY78_XANCH</name>
<reference evidence="1 2" key="1">
    <citation type="submission" date="2017-10" db="EMBL/GenBank/DDBJ databases">
        <authorList>
            <person name="Regsiter A."/>
            <person name="William W."/>
        </authorList>
    </citation>
    <scope>NUCLEOTIDE SEQUENCE [LARGE SCALE GENOMIC DNA]</scope>
    <source>
        <strain evidence="1 2">CFBP6991</strain>
    </source>
</reference>
<protein>
    <submittedName>
        <fullName evidence="1">Uncharacterized protein</fullName>
    </submittedName>
</protein>
<proteinExistence type="predicted"/>